<keyword evidence="2" id="KW-1185">Reference proteome</keyword>
<organism evidence="1 2">
    <name type="scientific">Colletotrichum gloeosporioides</name>
    <name type="common">Anthracnose fungus</name>
    <name type="synonym">Glomerella cingulata</name>
    <dbReference type="NCBI Taxonomy" id="474922"/>
    <lineage>
        <taxon>Eukaryota</taxon>
        <taxon>Fungi</taxon>
        <taxon>Dikarya</taxon>
        <taxon>Ascomycota</taxon>
        <taxon>Pezizomycotina</taxon>
        <taxon>Sordariomycetes</taxon>
        <taxon>Hypocreomycetidae</taxon>
        <taxon>Glomerellales</taxon>
        <taxon>Glomerellaceae</taxon>
        <taxon>Colletotrichum</taxon>
        <taxon>Colletotrichum gloeosporioides species complex</taxon>
    </lineage>
</organism>
<protein>
    <submittedName>
        <fullName evidence="1">Uncharacterized protein</fullName>
    </submittedName>
</protein>
<dbReference type="AlphaFoldDB" id="A0A8H4CL63"/>
<reference evidence="1" key="1">
    <citation type="journal article" date="2020" name="Phytopathology">
        <title>Genome sequence and comparative analysis of Colletotrichum gloeosporioides isolated from Liriodendron leaves.</title>
        <authorList>
            <person name="Fu F.F."/>
            <person name="Hao Z."/>
            <person name="Wang P."/>
            <person name="Lu Y."/>
            <person name="Xue L.J."/>
            <person name="Wei G."/>
            <person name="Tian Y."/>
            <person name="Baishi H."/>
            <person name="Xu H."/>
            <person name="Shi J."/>
            <person name="Cheng T."/>
            <person name="Wang G."/>
            <person name="Yi Y."/>
            <person name="Chen J."/>
        </authorList>
    </citation>
    <scope>NUCLEOTIDE SEQUENCE</scope>
    <source>
        <strain evidence="1">Lc1</strain>
    </source>
</reference>
<dbReference type="Proteomes" id="UP000613401">
    <property type="component" value="Unassembled WGS sequence"/>
</dbReference>
<dbReference type="EMBL" id="WVTB01000039">
    <property type="protein sequence ID" value="KAF3805856.1"/>
    <property type="molecule type" value="Genomic_DNA"/>
</dbReference>
<accession>A0A8H4CL63</accession>
<evidence type="ECO:0000313" key="1">
    <source>
        <dbReference type="EMBL" id="KAF3805856.1"/>
    </source>
</evidence>
<name>A0A8H4CL63_COLGL</name>
<proteinExistence type="predicted"/>
<evidence type="ECO:0000313" key="2">
    <source>
        <dbReference type="Proteomes" id="UP000613401"/>
    </source>
</evidence>
<gene>
    <name evidence="1" type="ORF">GCG54_00015417</name>
</gene>
<sequence>MPLDARWAHQRILGEGLVRIVVDTDKTPASPLLHGDRVSLLVLRLPRDDSTTSTPPRFRICVAHLGPVLPKLCIATRPDAPIAKGQFAERPGGQMDQAASKRLLFWAQQQHRQHRSLVIAVV</sequence>
<reference evidence="1" key="2">
    <citation type="submission" date="2020-03" db="EMBL/GenBank/DDBJ databases">
        <authorList>
            <person name="Fu F.-F."/>
            <person name="Chen J."/>
        </authorList>
    </citation>
    <scope>NUCLEOTIDE SEQUENCE</scope>
    <source>
        <strain evidence="1">Lc1</strain>
    </source>
</reference>
<comment type="caution">
    <text evidence="1">The sequence shown here is derived from an EMBL/GenBank/DDBJ whole genome shotgun (WGS) entry which is preliminary data.</text>
</comment>
<dbReference type="GeneID" id="69022520"/>
<dbReference type="RefSeq" id="XP_045265015.1">
    <property type="nucleotide sequence ID" value="XM_045415201.1"/>
</dbReference>